<evidence type="ECO:0000313" key="1">
    <source>
        <dbReference type="EMBL" id="KAJ7225379.1"/>
    </source>
</evidence>
<name>A0AAD7E3F0_9AGAR</name>
<comment type="caution">
    <text evidence="1">The sequence shown here is derived from an EMBL/GenBank/DDBJ whole genome shotgun (WGS) entry which is preliminary data.</text>
</comment>
<sequence>PAWFKERFAELTRIDLGVAYTEVVQGLVELEQSYGYRDTDTKLPTKHRPKQVAVWFKEGRKWKDKSGMRINDTRSFADGWWMWWESMQPQWRVQPDCGRLLREDVGGRGWGGLVAPGDSGLLVVVATLSWWGLEEKTGGAHKMSARWTEAAADVLWVLKGLKADAAKYPERPKPK</sequence>
<accession>A0AAD7E3F0</accession>
<feature type="non-terminal residue" evidence="1">
    <location>
        <position position="175"/>
    </location>
</feature>
<proteinExistence type="predicted"/>
<dbReference type="AlphaFoldDB" id="A0AAD7E3F0"/>
<gene>
    <name evidence="1" type="ORF">GGX14DRAFT_329506</name>
</gene>
<feature type="non-terminal residue" evidence="1">
    <location>
        <position position="1"/>
    </location>
</feature>
<evidence type="ECO:0000313" key="2">
    <source>
        <dbReference type="Proteomes" id="UP001219525"/>
    </source>
</evidence>
<reference evidence="1" key="1">
    <citation type="submission" date="2023-03" db="EMBL/GenBank/DDBJ databases">
        <title>Massive genome expansion in bonnet fungi (Mycena s.s.) driven by repeated elements and novel gene families across ecological guilds.</title>
        <authorList>
            <consortium name="Lawrence Berkeley National Laboratory"/>
            <person name="Harder C.B."/>
            <person name="Miyauchi S."/>
            <person name="Viragh M."/>
            <person name="Kuo A."/>
            <person name="Thoen E."/>
            <person name="Andreopoulos B."/>
            <person name="Lu D."/>
            <person name="Skrede I."/>
            <person name="Drula E."/>
            <person name="Henrissat B."/>
            <person name="Morin E."/>
            <person name="Kohler A."/>
            <person name="Barry K."/>
            <person name="LaButti K."/>
            <person name="Morin E."/>
            <person name="Salamov A."/>
            <person name="Lipzen A."/>
            <person name="Mereny Z."/>
            <person name="Hegedus B."/>
            <person name="Baldrian P."/>
            <person name="Stursova M."/>
            <person name="Weitz H."/>
            <person name="Taylor A."/>
            <person name="Grigoriev I.V."/>
            <person name="Nagy L.G."/>
            <person name="Martin F."/>
            <person name="Kauserud H."/>
        </authorList>
    </citation>
    <scope>NUCLEOTIDE SEQUENCE</scope>
    <source>
        <strain evidence="1">9144</strain>
    </source>
</reference>
<dbReference type="EMBL" id="JARJCW010000004">
    <property type="protein sequence ID" value="KAJ7225379.1"/>
    <property type="molecule type" value="Genomic_DNA"/>
</dbReference>
<protein>
    <submittedName>
        <fullName evidence="1">Uncharacterized protein</fullName>
    </submittedName>
</protein>
<organism evidence="1 2">
    <name type="scientific">Mycena pura</name>
    <dbReference type="NCBI Taxonomy" id="153505"/>
    <lineage>
        <taxon>Eukaryota</taxon>
        <taxon>Fungi</taxon>
        <taxon>Dikarya</taxon>
        <taxon>Basidiomycota</taxon>
        <taxon>Agaricomycotina</taxon>
        <taxon>Agaricomycetes</taxon>
        <taxon>Agaricomycetidae</taxon>
        <taxon>Agaricales</taxon>
        <taxon>Marasmiineae</taxon>
        <taxon>Mycenaceae</taxon>
        <taxon>Mycena</taxon>
    </lineage>
</organism>
<dbReference type="Proteomes" id="UP001219525">
    <property type="component" value="Unassembled WGS sequence"/>
</dbReference>
<keyword evidence="2" id="KW-1185">Reference proteome</keyword>